<keyword evidence="6" id="KW-1185">Reference proteome</keyword>
<name>A0A8K1C778_PYTOL</name>
<evidence type="ECO:0000256" key="1">
    <source>
        <dbReference type="ARBA" id="ARBA00022614"/>
    </source>
</evidence>
<dbReference type="SUPFAM" id="SSF52058">
    <property type="entry name" value="L domain-like"/>
    <property type="match status" value="1"/>
</dbReference>
<dbReference type="InterPro" id="IPR001611">
    <property type="entry name" value="Leu-rich_rpt"/>
</dbReference>
<dbReference type="InterPro" id="IPR051681">
    <property type="entry name" value="Ser/Thr_Kinases-Pseudokinases"/>
</dbReference>
<dbReference type="InterPro" id="IPR000719">
    <property type="entry name" value="Prot_kinase_dom"/>
</dbReference>
<dbReference type="InterPro" id="IPR001245">
    <property type="entry name" value="Ser-Thr/Tyr_kinase_cat_dom"/>
</dbReference>
<dbReference type="AlphaFoldDB" id="A0A8K1C778"/>
<evidence type="ECO:0000313" key="5">
    <source>
        <dbReference type="EMBL" id="TMW57739.1"/>
    </source>
</evidence>
<evidence type="ECO:0000259" key="4">
    <source>
        <dbReference type="PROSITE" id="PS50011"/>
    </source>
</evidence>
<keyword evidence="1" id="KW-0433">Leucine-rich repeat</keyword>
<sequence>MTAVMAASPMVMDHCSVSDMTLTGACTNSSNPKQTEPVACVGYATTSCPSNPTAVPLQHDMLNVSDLGITRVVDVDAFYVDCHKLYMSGNQLTELSLYSKPLASLEVLDIAYNQIASFSSLHIPTHALSILNVSGNPLQRINLSESFSKLHELIAANASLSLLQTKDAGELLSVTASYNNFTSISKISCGNSLRYLDVAHNLISDWQSFNPPTGLHELHASWNGALNFTRGDWSQLDKLTVIDFSYNLVSNLTGFIFPSSLTQLNLYANPIARIDIRQSDFAILEAVELVVDETAPLFKIPCDSPHAERKYLTSKIPVCVFEDSIFQEMVDGSEQVPSSSPPPPLADYHSETSNTGLHVGVIVCVVVVVAIITYAFFWFRRRRLQGDNKARSAIDSEITETLQHPRFLTVRVDPDDVSVIKDLGRTSSFVIAAVSVGERQLWMKRVQRKLTFYKPQIASQLLDEIRIHSSLEHSKIVQFLGVSGASMVDLTMYCELMPNGNLAALLAGMRRTPGDWGWFGGPSSNLYGLPSKLDLAIDVVEALVYLQSYDPPVVHGDISPRNVLFSENWAAKLTGFRTNRDVNTAIVSQCDTMVRMAPEILRGEGAWSVEADMYTFGMLLIELDMGESPTNSFSGMRSRNKLASEILKRGFHPTLHPECPVEIQSLVQSCLRADPAQRPTSLMIHYDLSQLHRAKQRD</sequence>
<feature type="domain" description="Protein kinase" evidence="4">
    <location>
        <begin position="417"/>
        <end position="688"/>
    </location>
</feature>
<dbReference type="PROSITE" id="PS51450">
    <property type="entry name" value="LRR"/>
    <property type="match status" value="1"/>
</dbReference>
<dbReference type="InterPro" id="IPR008266">
    <property type="entry name" value="Tyr_kinase_AS"/>
</dbReference>
<keyword evidence="2" id="KW-0677">Repeat</keyword>
<dbReference type="PROSITE" id="PS00109">
    <property type="entry name" value="PROTEIN_KINASE_TYR"/>
    <property type="match status" value="1"/>
</dbReference>
<protein>
    <recommendedName>
        <fullName evidence="4">Protein kinase domain-containing protein</fullName>
    </recommendedName>
</protein>
<dbReference type="GO" id="GO:0004674">
    <property type="term" value="F:protein serine/threonine kinase activity"/>
    <property type="evidence" value="ECO:0007669"/>
    <property type="project" value="TreeGrafter"/>
</dbReference>
<keyword evidence="3" id="KW-1133">Transmembrane helix</keyword>
<evidence type="ECO:0000256" key="2">
    <source>
        <dbReference type="ARBA" id="ARBA00022737"/>
    </source>
</evidence>
<dbReference type="PANTHER" id="PTHR44329:SF214">
    <property type="entry name" value="PROTEIN KINASE DOMAIN-CONTAINING PROTEIN"/>
    <property type="match status" value="1"/>
</dbReference>
<keyword evidence="3" id="KW-0812">Transmembrane</keyword>
<dbReference type="OrthoDB" id="4062651at2759"/>
<dbReference type="InterPro" id="IPR011009">
    <property type="entry name" value="Kinase-like_dom_sf"/>
</dbReference>
<feature type="transmembrane region" description="Helical" evidence="3">
    <location>
        <begin position="357"/>
        <end position="379"/>
    </location>
</feature>
<dbReference type="EMBL" id="SPLM01000114">
    <property type="protein sequence ID" value="TMW57739.1"/>
    <property type="molecule type" value="Genomic_DNA"/>
</dbReference>
<proteinExistence type="predicted"/>
<organism evidence="5 6">
    <name type="scientific">Pythium oligandrum</name>
    <name type="common">Mycoparasitic fungus</name>
    <dbReference type="NCBI Taxonomy" id="41045"/>
    <lineage>
        <taxon>Eukaryota</taxon>
        <taxon>Sar</taxon>
        <taxon>Stramenopiles</taxon>
        <taxon>Oomycota</taxon>
        <taxon>Peronosporomycetes</taxon>
        <taxon>Pythiales</taxon>
        <taxon>Pythiaceae</taxon>
        <taxon>Pythium</taxon>
    </lineage>
</organism>
<dbReference type="Proteomes" id="UP000794436">
    <property type="component" value="Unassembled WGS sequence"/>
</dbReference>
<evidence type="ECO:0000256" key="3">
    <source>
        <dbReference type="SAM" id="Phobius"/>
    </source>
</evidence>
<accession>A0A8K1C778</accession>
<dbReference type="Gene3D" id="3.80.10.10">
    <property type="entry name" value="Ribonuclease Inhibitor"/>
    <property type="match status" value="1"/>
</dbReference>
<dbReference type="GO" id="GO:0005524">
    <property type="term" value="F:ATP binding"/>
    <property type="evidence" value="ECO:0007669"/>
    <property type="project" value="InterPro"/>
</dbReference>
<reference evidence="5" key="1">
    <citation type="submission" date="2019-03" db="EMBL/GenBank/DDBJ databases">
        <title>Long read genome sequence of the mycoparasitic Pythium oligandrum ATCC 38472 isolated from sugarbeet rhizosphere.</title>
        <authorList>
            <person name="Gaulin E."/>
        </authorList>
    </citation>
    <scope>NUCLEOTIDE SEQUENCE</scope>
    <source>
        <strain evidence="5">ATCC 38472_TT</strain>
    </source>
</reference>
<dbReference type="Pfam" id="PF07714">
    <property type="entry name" value="PK_Tyr_Ser-Thr"/>
    <property type="match status" value="1"/>
</dbReference>
<dbReference type="Gene3D" id="1.10.510.10">
    <property type="entry name" value="Transferase(Phosphotransferase) domain 1"/>
    <property type="match status" value="1"/>
</dbReference>
<dbReference type="PROSITE" id="PS50011">
    <property type="entry name" value="PROTEIN_KINASE_DOM"/>
    <property type="match status" value="1"/>
</dbReference>
<comment type="caution">
    <text evidence="5">The sequence shown here is derived from an EMBL/GenBank/DDBJ whole genome shotgun (WGS) entry which is preliminary data.</text>
</comment>
<dbReference type="InterPro" id="IPR032675">
    <property type="entry name" value="LRR_dom_sf"/>
</dbReference>
<dbReference type="SUPFAM" id="SSF56112">
    <property type="entry name" value="Protein kinase-like (PK-like)"/>
    <property type="match status" value="1"/>
</dbReference>
<evidence type="ECO:0000313" key="6">
    <source>
        <dbReference type="Proteomes" id="UP000794436"/>
    </source>
</evidence>
<keyword evidence="3" id="KW-0472">Membrane</keyword>
<dbReference type="PANTHER" id="PTHR44329">
    <property type="entry name" value="SERINE/THREONINE-PROTEIN KINASE TNNI3K-RELATED"/>
    <property type="match status" value="1"/>
</dbReference>
<gene>
    <name evidence="5" type="ORF">Poli38472_014342</name>
</gene>